<proteinExistence type="predicted"/>
<evidence type="ECO:0000313" key="2">
    <source>
        <dbReference type="Proteomes" id="UP001558652"/>
    </source>
</evidence>
<gene>
    <name evidence="1" type="ORF">AAG570_004050</name>
</gene>
<accession>A0ABD0Y3Z5</accession>
<sequence>MAPADFFLFPKIKTSLKGTCFGTIEAIQRAATRGLNEVEAFQDSYRPAIAILPRDIQPAARLPAVACPLATPAVVPATLSSFVSRIKTSTDGGVSAMEPTGEEGFSGAAPLQFQRVILLAHPRLLSEAKSILSDGKTYCGPDITNHLLRLPQDSVYPGYNWELDCTGKYFYCAT</sequence>
<organism evidence="1 2">
    <name type="scientific">Ranatra chinensis</name>
    <dbReference type="NCBI Taxonomy" id="642074"/>
    <lineage>
        <taxon>Eukaryota</taxon>
        <taxon>Metazoa</taxon>
        <taxon>Ecdysozoa</taxon>
        <taxon>Arthropoda</taxon>
        <taxon>Hexapoda</taxon>
        <taxon>Insecta</taxon>
        <taxon>Pterygota</taxon>
        <taxon>Neoptera</taxon>
        <taxon>Paraneoptera</taxon>
        <taxon>Hemiptera</taxon>
        <taxon>Heteroptera</taxon>
        <taxon>Panheteroptera</taxon>
        <taxon>Nepomorpha</taxon>
        <taxon>Nepidae</taxon>
        <taxon>Ranatrinae</taxon>
        <taxon>Ranatra</taxon>
    </lineage>
</organism>
<reference evidence="1 2" key="1">
    <citation type="submission" date="2024-07" db="EMBL/GenBank/DDBJ databases">
        <title>Chromosome-level genome assembly of the water stick insect Ranatra chinensis (Heteroptera: Nepidae).</title>
        <authorList>
            <person name="Liu X."/>
        </authorList>
    </citation>
    <scope>NUCLEOTIDE SEQUENCE [LARGE SCALE GENOMIC DNA]</scope>
    <source>
        <strain evidence="1">Cailab_2021Rc</strain>
        <tissue evidence="1">Muscle</tissue>
    </source>
</reference>
<protein>
    <submittedName>
        <fullName evidence="1">Uncharacterized protein</fullName>
    </submittedName>
</protein>
<keyword evidence="2" id="KW-1185">Reference proteome</keyword>
<dbReference type="AlphaFoldDB" id="A0ABD0Y3Z5"/>
<dbReference type="EMBL" id="JBFDAA010000015">
    <property type="protein sequence ID" value="KAL1117735.1"/>
    <property type="molecule type" value="Genomic_DNA"/>
</dbReference>
<dbReference type="Proteomes" id="UP001558652">
    <property type="component" value="Unassembled WGS sequence"/>
</dbReference>
<evidence type="ECO:0000313" key="1">
    <source>
        <dbReference type="EMBL" id="KAL1117735.1"/>
    </source>
</evidence>
<name>A0ABD0Y3Z5_9HEMI</name>
<comment type="caution">
    <text evidence="1">The sequence shown here is derived from an EMBL/GenBank/DDBJ whole genome shotgun (WGS) entry which is preliminary data.</text>
</comment>